<keyword evidence="3" id="KW-0862">Zinc</keyword>
<proteinExistence type="predicted"/>
<dbReference type="RefSeq" id="WP_073164943.1">
    <property type="nucleotide sequence ID" value="NZ_FQUW01000017.1"/>
</dbReference>
<evidence type="ECO:0000259" key="5">
    <source>
        <dbReference type="Pfam" id="PF02663"/>
    </source>
</evidence>
<dbReference type="InterPro" id="IPR000962">
    <property type="entry name" value="Znf_DskA_TraR"/>
</dbReference>
<dbReference type="PIRSF" id="PIRSF006578">
    <property type="entry name" value="FwdE"/>
    <property type="match status" value="1"/>
</dbReference>
<dbReference type="AlphaFoldDB" id="A0A1M4ZJZ1"/>
<dbReference type="EMBL" id="FQUW01000017">
    <property type="protein sequence ID" value="SHF18127.1"/>
    <property type="molecule type" value="Genomic_DNA"/>
</dbReference>
<dbReference type="Pfam" id="PF02663">
    <property type="entry name" value="FmdE"/>
    <property type="match status" value="1"/>
</dbReference>
<dbReference type="InterPro" id="IPR053194">
    <property type="entry name" value="tRNA_methyltr_O"/>
</dbReference>
<evidence type="ECO:0000313" key="6">
    <source>
        <dbReference type="EMBL" id="SHF18127.1"/>
    </source>
</evidence>
<sequence length="202" mass="22600">MYTDKGDWEKCVEFHGHSCPGLAVGYRAAKIGLQELAGHRAEDEELVAIVENDACGVDAVMVLTGCTLGKGNLLYRDHGKHVFTFICRESGKAVRVSVKGGAWRQNDEFRALREKVFAGTADERERQLFREHQEQRTRYILEAPPEELCAVQHVKVELPPKARIFNSVTCAFCGEPVSEARARVRDGKFACIPCAGEYTRGW</sequence>
<keyword evidence="7" id="KW-1185">Reference proteome</keyword>
<accession>A0A1M4ZJZ1</accession>
<dbReference type="GO" id="GO:0008270">
    <property type="term" value="F:zinc ion binding"/>
    <property type="evidence" value="ECO:0007669"/>
    <property type="project" value="UniProtKB-KW"/>
</dbReference>
<dbReference type="PANTHER" id="PTHR39418:SF1">
    <property type="entry name" value="DEHYDROGENASE"/>
    <property type="match status" value="1"/>
</dbReference>
<dbReference type="Pfam" id="PF01258">
    <property type="entry name" value="zf-dskA_traR"/>
    <property type="match status" value="1"/>
</dbReference>
<dbReference type="Gene3D" id="3.30.1330.130">
    <property type="match status" value="1"/>
</dbReference>
<keyword evidence="2" id="KW-0863">Zinc-finger</keyword>
<evidence type="ECO:0000313" key="7">
    <source>
        <dbReference type="Proteomes" id="UP000184196"/>
    </source>
</evidence>
<dbReference type="OrthoDB" id="9804309at2"/>
<organism evidence="6 7">
    <name type="scientific">Desulfofundulus australicus DSM 11792</name>
    <dbReference type="NCBI Taxonomy" id="1121425"/>
    <lineage>
        <taxon>Bacteria</taxon>
        <taxon>Bacillati</taxon>
        <taxon>Bacillota</taxon>
        <taxon>Clostridia</taxon>
        <taxon>Eubacteriales</taxon>
        <taxon>Peptococcaceae</taxon>
        <taxon>Desulfofundulus</taxon>
    </lineage>
</organism>
<evidence type="ECO:0000259" key="4">
    <source>
        <dbReference type="Pfam" id="PF01258"/>
    </source>
</evidence>
<name>A0A1M4ZJZ1_9FIRM</name>
<dbReference type="PANTHER" id="PTHR39418">
    <property type="entry name" value="DEHYDROGENASE-RELATED"/>
    <property type="match status" value="1"/>
</dbReference>
<evidence type="ECO:0000256" key="3">
    <source>
        <dbReference type="ARBA" id="ARBA00022833"/>
    </source>
</evidence>
<evidence type="ECO:0000256" key="2">
    <source>
        <dbReference type="ARBA" id="ARBA00022771"/>
    </source>
</evidence>
<feature type="domain" description="Zinc finger DksA/TraR C4-type" evidence="4">
    <location>
        <begin position="164"/>
        <end position="200"/>
    </location>
</feature>
<reference evidence="7" key="1">
    <citation type="submission" date="2016-11" db="EMBL/GenBank/DDBJ databases">
        <authorList>
            <person name="Varghese N."/>
            <person name="Submissions S."/>
        </authorList>
    </citation>
    <scope>NUCLEOTIDE SEQUENCE [LARGE SCALE GENOMIC DNA]</scope>
    <source>
        <strain evidence="7">DSM 11792</strain>
    </source>
</reference>
<dbReference type="Proteomes" id="UP000184196">
    <property type="component" value="Unassembled WGS sequence"/>
</dbReference>
<dbReference type="SUPFAM" id="SSF143555">
    <property type="entry name" value="FwdE-like"/>
    <property type="match status" value="1"/>
</dbReference>
<feature type="domain" description="Formylmethanofuran dehydrogenase subunit E" evidence="5">
    <location>
        <begin position="14"/>
        <end position="149"/>
    </location>
</feature>
<dbReference type="InterPro" id="IPR026328">
    <property type="entry name" value="FmdE"/>
</dbReference>
<keyword evidence="1" id="KW-0479">Metal-binding</keyword>
<dbReference type="InterPro" id="IPR003814">
    <property type="entry name" value="FmdEsu_dom"/>
</dbReference>
<evidence type="ECO:0000256" key="1">
    <source>
        <dbReference type="ARBA" id="ARBA00022723"/>
    </source>
</evidence>
<gene>
    <name evidence="6" type="ORF">SAMN02745218_01621</name>
</gene>
<protein>
    <submittedName>
        <fullName evidence="6">Formylmethanofuran dehydrogenase, subunit E</fullName>
    </submittedName>
</protein>